<organism evidence="1">
    <name type="scientific">Myoviridae sp. cti9m5</name>
    <dbReference type="NCBI Taxonomy" id="2827613"/>
    <lineage>
        <taxon>Viruses</taxon>
        <taxon>Duplodnaviria</taxon>
        <taxon>Heunggongvirae</taxon>
        <taxon>Uroviricota</taxon>
        <taxon>Caudoviricetes</taxon>
    </lineage>
</organism>
<dbReference type="EMBL" id="BK015886">
    <property type="protein sequence ID" value="DAD71719.1"/>
    <property type="molecule type" value="Genomic_DNA"/>
</dbReference>
<sequence length="169" mass="19062">MMMANGVADRHTAVSRAALAAMRGRLAQKMAQKPEVDVPLLSVRRVANDPDEAIDEGVLERLLLSFDQANDLVLLQELCAVVVKVLAQMNAIRNNHELRLPQLYFYELTDYLMRIDVLIRASKTAARRLGVEPAQPKVNTDFIERVLQTKRITDELEARAKRQPEKVCG</sequence>
<evidence type="ECO:0000313" key="1">
    <source>
        <dbReference type="EMBL" id="DAD71719.1"/>
    </source>
</evidence>
<accession>A0A8S5LPE1</accession>
<proteinExistence type="predicted"/>
<reference evidence="1" key="1">
    <citation type="journal article" date="2021" name="Proc. Natl. Acad. Sci. U.S.A.">
        <title>A Catalog of Tens of Thousands of Viruses from Human Metagenomes Reveals Hidden Associations with Chronic Diseases.</title>
        <authorList>
            <person name="Tisza M.J."/>
            <person name="Buck C.B."/>
        </authorList>
    </citation>
    <scope>NUCLEOTIDE SEQUENCE</scope>
    <source>
        <strain evidence="1">Cti9m5</strain>
    </source>
</reference>
<name>A0A8S5LPE1_9CAUD</name>
<protein>
    <submittedName>
        <fullName evidence="1">Uncharacterized protein</fullName>
    </submittedName>
</protein>